<name>A0A0K2TFW7_LEPSM</name>
<dbReference type="AlphaFoldDB" id="A0A0K2TFW7"/>
<organism evidence="1">
    <name type="scientific">Lepeophtheirus salmonis</name>
    <name type="common">Salmon louse</name>
    <name type="synonym">Caligus salmonis</name>
    <dbReference type="NCBI Taxonomy" id="72036"/>
    <lineage>
        <taxon>Eukaryota</taxon>
        <taxon>Metazoa</taxon>
        <taxon>Ecdysozoa</taxon>
        <taxon>Arthropoda</taxon>
        <taxon>Crustacea</taxon>
        <taxon>Multicrustacea</taxon>
        <taxon>Hexanauplia</taxon>
        <taxon>Copepoda</taxon>
        <taxon>Siphonostomatoida</taxon>
        <taxon>Caligidae</taxon>
        <taxon>Lepeophtheirus</taxon>
    </lineage>
</organism>
<dbReference type="EMBL" id="HACA01007523">
    <property type="protein sequence ID" value="CDW24884.1"/>
    <property type="molecule type" value="Transcribed_RNA"/>
</dbReference>
<sequence length="30" mass="3549">MGRTLLVTFYETGVFFFVQRLLIQESMAHN</sequence>
<reference evidence="1" key="1">
    <citation type="submission" date="2014-05" db="EMBL/GenBank/DDBJ databases">
        <authorList>
            <person name="Chronopoulou M."/>
        </authorList>
    </citation>
    <scope>NUCLEOTIDE SEQUENCE</scope>
    <source>
        <tissue evidence="1">Whole organism</tissue>
    </source>
</reference>
<protein>
    <submittedName>
        <fullName evidence="1">Uncharacterized protein</fullName>
    </submittedName>
</protein>
<proteinExistence type="predicted"/>
<accession>A0A0K2TFW7</accession>
<evidence type="ECO:0000313" key="1">
    <source>
        <dbReference type="EMBL" id="CDW24884.1"/>
    </source>
</evidence>